<dbReference type="Pfam" id="PF01336">
    <property type="entry name" value="tRNA_anti-codon"/>
    <property type="match status" value="1"/>
</dbReference>
<evidence type="ECO:0000313" key="4">
    <source>
        <dbReference type="EMBL" id="CAB4792783.1"/>
    </source>
</evidence>
<dbReference type="GO" id="GO:0003676">
    <property type="term" value="F:nucleic acid binding"/>
    <property type="evidence" value="ECO:0007669"/>
    <property type="project" value="InterPro"/>
</dbReference>
<gene>
    <name evidence="4" type="ORF">UFOPK2978_00716</name>
</gene>
<dbReference type="InterPro" id="IPR004805">
    <property type="entry name" value="DnaE2/DnaE/PolC"/>
</dbReference>
<comment type="similarity">
    <text evidence="1">Belongs to the DNA polymerase type-C family. DnaE2 subfamily.</text>
</comment>
<dbReference type="PANTHER" id="PTHR32294">
    <property type="entry name" value="DNA POLYMERASE III SUBUNIT ALPHA"/>
    <property type="match status" value="1"/>
</dbReference>
<reference evidence="4" key="1">
    <citation type="submission" date="2020-05" db="EMBL/GenBank/DDBJ databases">
        <authorList>
            <person name="Chiriac C."/>
            <person name="Salcher M."/>
            <person name="Ghai R."/>
            <person name="Kavagutti S V."/>
        </authorList>
    </citation>
    <scope>NUCLEOTIDE SEQUENCE</scope>
</reference>
<dbReference type="GO" id="GO:0008408">
    <property type="term" value="F:3'-5' exonuclease activity"/>
    <property type="evidence" value="ECO:0007669"/>
    <property type="project" value="InterPro"/>
</dbReference>
<feature type="domain" description="OB" evidence="3">
    <location>
        <begin position="107"/>
        <end position="182"/>
    </location>
</feature>
<evidence type="ECO:0000256" key="1">
    <source>
        <dbReference type="ARBA" id="ARBA00007391"/>
    </source>
</evidence>
<dbReference type="InterPro" id="IPR004365">
    <property type="entry name" value="NA-bd_OB_tRNA"/>
</dbReference>
<dbReference type="GO" id="GO:0006260">
    <property type="term" value="P:DNA replication"/>
    <property type="evidence" value="ECO:0007669"/>
    <property type="project" value="InterPro"/>
</dbReference>
<evidence type="ECO:0000259" key="3">
    <source>
        <dbReference type="Pfam" id="PF01336"/>
    </source>
</evidence>
<proteinExistence type="inferred from homology"/>
<dbReference type="EMBL" id="CAFAAF010000111">
    <property type="protein sequence ID" value="CAB4792783.1"/>
    <property type="molecule type" value="Genomic_DNA"/>
</dbReference>
<protein>
    <recommendedName>
        <fullName evidence="2">Error-prone DNA polymerase</fullName>
    </recommendedName>
</protein>
<organism evidence="4">
    <name type="scientific">freshwater metagenome</name>
    <dbReference type="NCBI Taxonomy" id="449393"/>
    <lineage>
        <taxon>unclassified sequences</taxon>
        <taxon>metagenomes</taxon>
        <taxon>ecological metagenomes</taxon>
    </lineage>
</organism>
<sequence>MAENLIMTGAFDSVHTNQRDLLLHFSDLQKSPVAHLPGSQLTFGFAAPALESSGLQPLNTAEKVRSEVERLGMDVTQHMLSFYAPFLNAIGAVKSSDLLSHRSKSSVLVAGVKVALQTPPVRSGRRVIFLTLDDGYGCSDSTFFPDAQVDHASTLYSTSLLLVRGETRRTGARGISIRATAVWDLRLAYEKWRNQADSVAI</sequence>
<accession>A0A6J6XAF4</accession>
<dbReference type="PANTHER" id="PTHR32294:SF4">
    <property type="entry name" value="ERROR-PRONE DNA POLYMERASE"/>
    <property type="match status" value="1"/>
</dbReference>
<dbReference type="AlphaFoldDB" id="A0A6J6XAF4"/>
<name>A0A6J6XAF4_9ZZZZ</name>
<dbReference type="CDD" id="cd04485">
    <property type="entry name" value="DnaE_OBF"/>
    <property type="match status" value="1"/>
</dbReference>
<evidence type="ECO:0000256" key="2">
    <source>
        <dbReference type="ARBA" id="ARBA00017273"/>
    </source>
</evidence>